<protein>
    <submittedName>
        <fullName evidence="2">Uncharacterized protein</fullName>
    </submittedName>
</protein>
<sequence length="738" mass="85236">MTLFYNRIKMYFIIYCFVQILFLTTNTQEFNLQLGNELKTFRDCTVVIILQEIEHQNKSALEDNSYILEPLEFPIIYKNYRYAQTTTSNGLLCGTKKMYPLPMQKLHSDGTPSYKKLCFAIVLIEPKHCANWGYSIDEKNPPGRNTLFPSSIFNLMHNFRTPYTTAVTLKTGMYFIQISNSNRFLPQTGKYYNISIPTIEIIDSIWRSQSRGVFNSPTKLIFVLQQLRNNKITKVGKVHLSICVDHIGRYKNVVKKCGPSYNETCLVVAGSFVGQPQITIEINLTTTDNIRKYIQNEYCFSIFYMGKSKYDTTKVAYLTQFMSRKFTVEPIIMQIILSNVTLINVRNVIIPTFIYLPTMQSSVETHPVGRVSLSLHKNKLHFITCASIASKGTFLSLFGYISAFDKYSWVVIWICTIISVVVWRIAGKLSNVEGLGALFVYMLLLGQSSHHVNKVKWLTGAWILTSIVISYSYQGENIERLTAPLSPKMIDEFPELLRTNVTIYSATGLKESRLRQVINRVVTQDTVGVFGGFYQYTIFGKVFLRKQLHIPIMLAYKKMSQVLYMPRNKTEAMNLLKAGFYLSRLATCKPVAYVGPVKMVEMFKRQLLESGIPRKKIAISKTPYADIYDNWHFLHIPWDVDWFQNRILLLVQSGISLLWMKWEFRISTWNETVQNERIVRSIVRPISMDDNVAVVFYIHSGFLCLSILISLMELWYNQIHFQRTHTKVQVISDEDEGG</sequence>
<proteinExistence type="predicted"/>
<comment type="caution">
    <text evidence="2">The sequence shown here is derived from an EMBL/GenBank/DDBJ whole genome shotgun (WGS) entry which is preliminary data.</text>
</comment>
<evidence type="ECO:0000313" key="2">
    <source>
        <dbReference type="EMBL" id="CAL8141067.1"/>
    </source>
</evidence>
<gene>
    <name evidence="2" type="ORF">ODALV1_LOCUS28558</name>
</gene>
<evidence type="ECO:0000256" key="1">
    <source>
        <dbReference type="SAM" id="Phobius"/>
    </source>
</evidence>
<keyword evidence="1" id="KW-0472">Membrane</keyword>
<feature type="transmembrane region" description="Helical" evidence="1">
    <location>
        <begin position="407"/>
        <end position="425"/>
    </location>
</feature>
<feature type="transmembrane region" description="Helical" evidence="1">
    <location>
        <begin position="380"/>
        <end position="401"/>
    </location>
</feature>
<keyword evidence="1" id="KW-1133">Transmembrane helix</keyword>
<feature type="transmembrane region" description="Helical" evidence="1">
    <location>
        <begin position="694"/>
        <end position="716"/>
    </location>
</feature>
<dbReference type="EMBL" id="CAXLJM020000144">
    <property type="protein sequence ID" value="CAL8141067.1"/>
    <property type="molecule type" value="Genomic_DNA"/>
</dbReference>
<accession>A0ABP1S124</accession>
<organism evidence="2 3">
    <name type="scientific">Orchesella dallaii</name>
    <dbReference type="NCBI Taxonomy" id="48710"/>
    <lineage>
        <taxon>Eukaryota</taxon>
        <taxon>Metazoa</taxon>
        <taxon>Ecdysozoa</taxon>
        <taxon>Arthropoda</taxon>
        <taxon>Hexapoda</taxon>
        <taxon>Collembola</taxon>
        <taxon>Entomobryomorpha</taxon>
        <taxon>Entomobryoidea</taxon>
        <taxon>Orchesellidae</taxon>
        <taxon>Orchesellinae</taxon>
        <taxon>Orchesella</taxon>
    </lineage>
</organism>
<keyword evidence="3" id="KW-1185">Reference proteome</keyword>
<reference evidence="2 3" key="1">
    <citation type="submission" date="2024-08" db="EMBL/GenBank/DDBJ databases">
        <authorList>
            <person name="Cucini C."/>
            <person name="Frati F."/>
        </authorList>
    </citation>
    <scope>NUCLEOTIDE SEQUENCE [LARGE SCALE GENOMIC DNA]</scope>
</reference>
<evidence type="ECO:0000313" key="3">
    <source>
        <dbReference type="Proteomes" id="UP001642540"/>
    </source>
</evidence>
<keyword evidence="1" id="KW-0812">Transmembrane</keyword>
<dbReference type="Proteomes" id="UP001642540">
    <property type="component" value="Unassembled WGS sequence"/>
</dbReference>
<name>A0ABP1S124_9HEXA</name>